<dbReference type="InterPro" id="IPR008278">
    <property type="entry name" value="4-PPantetheinyl_Trfase_dom"/>
</dbReference>
<dbReference type="SUPFAM" id="SSF56214">
    <property type="entry name" value="4'-phosphopantetheinyl transferase"/>
    <property type="match status" value="2"/>
</dbReference>
<dbReference type="PANTHER" id="PTHR12215:SF10">
    <property type="entry name" value="L-AMINOADIPATE-SEMIALDEHYDE DEHYDROGENASE-PHOSPHOPANTETHEINYL TRANSFERASE"/>
    <property type="match status" value="1"/>
</dbReference>
<dbReference type="InterPro" id="IPR037143">
    <property type="entry name" value="4-PPantetheinyl_Trfase_dom_sf"/>
</dbReference>
<name>A0A918A8E1_9ACTN</name>
<keyword evidence="5" id="KW-1185">Reference proteome</keyword>
<proteinExistence type="inferred from homology"/>
<dbReference type="Proteomes" id="UP000660745">
    <property type="component" value="Unassembled WGS sequence"/>
</dbReference>
<dbReference type="RefSeq" id="WP_189141070.1">
    <property type="nucleotide sequence ID" value="NZ_BMNK01000008.1"/>
</dbReference>
<dbReference type="GO" id="GO:0019878">
    <property type="term" value="P:lysine biosynthetic process via aminoadipic acid"/>
    <property type="evidence" value="ECO:0007669"/>
    <property type="project" value="TreeGrafter"/>
</dbReference>
<comment type="caution">
    <text evidence="4">The sequence shown here is derived from an EMBL/GenBank/DDBJ whole genome shotgun (WGS) entry which is preliminary data.</text>
</comment>
<reference evidence="4" key="1">
    <citation type="journal article" date="2014" name="Int. J. Syst. Evol. Microbiol.">
        <title>Complete genome sequence of Corynebacterium casei LMG S-19264T (=DSM 44701T), isolated from a smear-ripened cheese.</title>
        <authorList>
            <consortium name="US DOE Joint Genome Institute (JGI-PGF)"/>
            <person name="Walter F."/>
            <person name="Albersmeier A."/>
            <person name="Kalinowski J."/>
            <person name="Ruckert C."/>
        </authorList>
    </citation>
    <scope>NUCLEOTIDE SEQUENCE</scope>
    <source>
        <strain evidence="4">CGMCC 4.7430</strain>
    </source>
</reference>
<accession>A0A918A8E1</accession>
<comment type="similarity">
    <text evidence="1">Belongs to the P-Pant transferase superfamily. Gsp/Sfp/HetI/AcpT family.</text>
</comment>
<dbReference type="Gene3D" id="3.90.470.20">
    <property type="entry name" value="4'-phosphopantetheinyl transferase domain"/>
    <property type="match status" value="1"/>
</dbReference>
<evidence type="ECO:0000256" key="1">
    <source>
        <dbReference type="ARBA" id="ARBA00010990"/>
    </source>
</evidence>
<dbReference type="Pfam" id="PF01648">
    <property type="entry name" value="ACPS"/>
    <property type="match status" value="1"/>
</dbReference>
<sequence length="227" mass="24415">MGVRLWRVHLDRPERAGEPGRWHCLSGAERDKAAAFADPLARRRYVAAHAALRHVLGRLCGVPAARLAFGTEESGRPCLLARTPRPDFNLSHSEEWALIAVAAPGSRVGVDVERVRPDLDHREMARRIYQPEEAARVCAAAPDAGLAEYFRLWTAKEAYVKATGAGLAGLRDVLVRPAAATCEQSRAGSAVFRSLPGSPAPVRWLDVAPGYAAALVTTASTPAPRTG</sequence>
<keyword evidence="2" id="KW-0808">Transferase</keyword>
<dbReference type="EMBL" id="BMNK01000008">
    <property type="protein sequence ID" value="GGP10315.1"/>
    <property type="molecule type" value="Genomic_DNA"/>
</dbReference>
<evidence type="ECO:0000313" key="4">
    <source>
        <dbReference type="EMBL" id="GGP10315.1"/>
    </source>
</evidence>
<organism evidence="4 5">
    <name type="scientific">Nonomuraea glycinis</name>
    <dbReference type="NCBI Taxonomy" id="2047744"/>
    <lineage>
        <taxon>Bacteria</taxon>
        <taxon>Bacillati</taxon>
        <taxon>Actinomycetota</taxon>
        <taxon>Actinomycetes</taxon>
        <taxon>Streptosporangiales</taxon>
        <taxon>Streptosporangiaceae</taxon>
        <taxon>Nonomuraea</taxon>
    </lineage>
</organism>
<evidence type="ECO:0000259" key="3">
    <source>
        <dbReference type="Pfam" id="PF01648"/>
    </source>
</evidence>
<dbReference type="PANTHER" id="PTHR12215">
    <property type="entry name" value="PHOSPHOPANTETHEINE TRANSFERASE"/>
    <property type="match status" value="1"/>
</dbReference>
<dbReference type="GO" id="GO:0000287">
    <property type="term" value="F:magnesium ion binding"/>
    <property type="evidence" value="ECO:0007669"/>
    <property type="project" value="InterPro"/>
</dbReference>
<dbReference type="AlphaFoldDB" id="A0A918A8E1"/>
<dbReference type="InterPro" id="IPR050559">
    <property type="entry name" value="P-Pant_transferase_sf"/>
</dbReference>
<reference evidence="4" key="2">
    <citation type="submission" date="2020-09" db="EMBL/GenBank/DDBJ databases">
        <authorList>
            <person name="Sun Q."/>
            <person name="Zhou Y."/>
        </authorList>
    </citation>
    <scope>NUCLEOTIDE SEQUENCE</scope>
    <source>
        <strain evidence="4">CGMCC 4.7430</strain>
    </source>
</reference>
<evidence type="ECO:0000313" key="5">
    <source>
        <dbReference type="Proteomes" id="UP000660745"/>
    </source>
</evidence>
<gene>
    <name evidence="4" type="ORF">GCM10012278_49480</name>
</gene>
<feature type="domain" description="4'-phosphopantetheinyl transferase" evidence="3">
    <location>
        <begin position="107"/>
        <end position="175"/>
    </location>
</feature>
<evidence type="ECO:0000256" key="2">
    <source>
        <dbReference type="ARBA" id="ARBA00022679"/>
    </source>
</evidence>
<dbReference type="GO" id="GO:0005829">
    <property type="term" value="C:cytosol"/>
    <property type="evidence" value="ECO:0007669"/>
    <property type="project" value="TreeGrafter"/>
</dbReference>
<dbReference type="GO" id="GO:0008897">
    <property type="term" value="F:holo-[acyl-carrier-protein] synthase activity"/>
    <property type="evidence" value="ECO:0007669"/>
    <property type="project" value="InterPro"/>
</dbReference>
<protein>
    <recommendedName>
        <fullName evidence="3">4'-phosphopantetheinyl transferase domain-containing protein</fullName>
    </recommendedName>
</protein>